<evidence type="ECO:0000256" key="6">
    <source>
        <dbReference type="ARBA" id="ARBA00023054"/>
    </source>
</evidence>
<comment type="caution">
    <text evidence="11">The sequence shown here is derived from an EMBL/GenBank/DDBJ whole genome shotgun (WGS) entry which is preliminary data.</text>
</comment>
<dbReference type="STRING" id="765915.A0A1Y2HR76"/>
<proteinExistence type="inferred from homology"/>
<dbReference type="PROSITE" id="PS50192">
    <property type="entry name" value="T_SNARE"/>
    <property type="match status" value="1"/>
</dbReference>
<keyword evidence="7 9" id="KW-0472">Membrane</keyword>
<evidence type="ECO:0000256" key="8">
    <source>
        <dbReference type="SAM" id="MobiDB-lite"/>
    </source>
</evidence>
<dbReference type="PANTHER" id="PTHR19957">
    <property type="entry name" value="SYNTAXIN"/>
    <property type="match status" value="1"/>
</dbReference>
<feature type="region of interest" description="Disordered" evidence="8">
    <location>
        <begin position="200"/>
        <end position="257"/>
    </location>
</feature>
<protein>
    <submittedName>
        <fullName evidence="11">t-SNARE</fullName>
    </submittedName>
</protein>
<evidence type="ECO:0000256" key="9">
    <source>
        <dbReference type="SAM" id="Phobius"/>
    </source>
</evidence>
<dbReference type="GO" id="GO:0005484">
    <property type="term" value="F:SNAP receptor activity"/>
    <property type="evidence" value="ECO:0007669"/>
    <property type="project" value="TreeGrafter"/>
</dbReference>
<dbReference type="GO" id="GO:0048278">
    <property type="term" value="P:vesicle docking"/>
    <property type="evidence" value="ECO:0007669"/>
    <property type="project" value="TreeGrafter"/>
</dbReference>
<dbReference type="InterPro" id="IPR045242">
    <property type="entry name" value="Syntaxin"/>
</dbReference>
<evidence type="ECO:0000256" key="7">
    <source>
        <dbReference type="ARBA" id="ARBA00023136"/>
    </source>
</evidence>
<dbReference type="CDD" id="cd15844">
    <property type="entry name" value="SNARE_syntaxin5"/>
    <property type="match status" value="1"/>
</dbReference>
<comment type="subcellular location">
    <subcellularLocation>
        <location evidence="1">Membrane</location>
        <topology evidence="1">Single-pass type IV membrane protein</topology>
    </subcellularLocation>
</comment>
<dbReference type="GO" id="GO:0006886">
    <property type="term" value="P:intracellular protein transport"/>
    <property type="evidence" value="ECO:0007669"/>
    <property type="project" value="TreeGrafter"/>
</dbReference>
<sequence>MSLKDRTNELFSAIQSIEARNPEALRHRANARHSDSTQSPLLGMTPATSISSVASGSSSIHSSASHLTNGSTARPPKSEFAARAAHIARGIQQTTVKLEKLGKLAKRRTLFDDRPVEITELTSVIKQDITSLNDQIRHLQAHVRNHNARHRAGKHEEEHSQSVVVGLQSSLARTSQGFAEVLEIRTENMKAQKERRDQFAAGGPNFGLAGPSADSPLLNFDRRPPGTPSPAPNGLPDFRTPSTGPGGSGTASPIPGMHLYPSASAASASSSSSAPPSTGFLTIDMGFSADQAQQFAVADQNTGYMDQRNTAIESIESTIAELGQIFQQLGTLVAQQHEQVRRIDDNVQDIETNVDLARKELFKYWTSVSSNRLLMVKVFAVVLVFFFLFVMFL</sequence>
<evidence type="ECO:0000256" key="2">
    <source>
        <dbReference type="ARBA" id="ARBA00009063"/>
    </source>
</evidence>
<keyword evidence="4 9" id="KW-0812">Transmembrane</keyword>
<evidence type="ECO:0000259" key="10">
    <source>
        <dbReference type="PROSITE" id="PS50192"/>
    </source>
</evidence>
<evidence type="ECO:0000313" key="11">
    <source>
        <dbReference type="EMBL" id="ORZ37080.1"/>
    </source>
</evidence>
<dbReference type="Gene3D" id="1.20.58.70">
    <property type="match status" value="1"/>
</dbReference>
<keyword evidence="5 9" id="KW-1133">Transmembrane helix</keyword>
<dbReference type="InterPro" id="IPR000727">
    <property type="entry name" value="T_SNARE_dom"/>
</dbReference>
<dbReference type="PANTHER" id="PTHR19957:SF3">
    <property type="entry name" value="SYNTAXIN-5"/>
    <property type="match status" value="1"/>
</dbReference>
<dbReference type="EMBL" id="MCFL01000014">
    <property type="protein sequence ID" value="ORZ37080.1"/>
    <property type="molecule type" value="Genomic_DNA"/>
</dbReference>
<feature type="transmembrane region" description="Helical" evidence="9">
    <location>
        <begin position="373"/>
        <end position="392"/>
    </location>
</feature>
<keyword evidence="6" id="KW-0175">Coiled coil</keyword>
<name>A0A1Y2HR76_9FUNG</name>
<dbReference type="GO" id="GO:0031201">
    <property type="term" value="C:SNARE complex"/>
    <property type="evidence" value="ECO:0007669"/>
    <property type="project" value="TreeGrafter"/>
</dbReference>
<evidence type="ECO:0000256" key="4">
    <source>
        <dbReference type="ARBA" id="ARBA00022692"/>
    </source>
</evidence>
<feature type="domain" description="T-SNARE coiled-coil homology" evidence="10">
    <location>
        <begin position="302"/>
        <end position="364"/>
    </location>
</feature>
<comment type="similarity">
    <text evidence="2">Belongs to the syntaxin family.</text>
</comment>
<dbReference type="OrthoDB" id="421009at2759"/>
<evidence type="ECO:0000256" key="3">
    <source>
        <dbReference type="ARBA" id="ARBA00022448"/>
    </source>
</evidence>
<dbReference type="Proteomes" id="UP000193411">
    <property type="component" value="Unassembled WGS sequence"/>
</dbReference>
<dbReference type="SMART" id="SM00397">
    <property type="entry name" value="t_SNARE"/>
    <property type="match status" value="1"/>
</dbReference>
<keyword evidence="3" id="KW-0813">Transport</keyword>
<dbReference type="AlphaFoldDB" id="A0A1Y2HR76"/>
<dbReference type="InterPro" id="IPR010989">
    <property type="entry name" value="SNARE"/>
</dbReference>
<evidence type="ECO:0000256" key="5">
    <source>
        <dbReference type="ARBA" id="ARBA00022989"/>
    </source>
</evidence>
<evidence type="ECO:0000313" key="12">
    <source>
        <dbReference type="Proteomes" id="UP000193411"/>
    </source>
</evidence>
<dbReference type="GO" id="GO:0000139">
    <property type="term" value="C:Golgi membrane"/>
    <property type="evidence" value="ECO:0007669"/>
    <property type="project" value="TreeGrafter"/>
</dbReference>
<reference evidence="11 12" key="1">
    <citation type="submission" date="2016-07" db="EMBL/GenBank/DDBJ databases">
        <title>Pervasive Adenine N6-methylation of Active Genes in Fungi.</title>
        <authorList>
            <consortium name="DOE Joint Genome Institute"/>
            <person name="Mondo S.J."/>
            <person name="Dannebaum R.O."/>
            <person name="Kuo R.C."/>
            <person name="Labutti K."/>
            <person name="Haridas S."/>
            <person name="Kuo A."/>
            <person name="Salamov A."/>
            <person name="Ahrendt S.R."/>
            <person name="Lipzen A."/>
            <person name="Sullivan W."/>
            <person name="Andreopoulos W.B."/>
            <person name="Clum A."/>
            <person name="Lindquist E."/>
            <person name="Daum C."/>
            <person name="Ramamoorthy G.K."/>
            <person name="Gryganskyi A."/>
            <person name="Culley D."/>
            <person name="Magnuson J.K."/>
            <person name="James T.Y."/>
            <person name="O'Malley M.A."/>
            <person name="Stajich J.E."/>
            <person name="Spatafora J.W."/>
            <person name="Visel A."/>
            <person name="Grigoriev I.V."/>
        </authorList>
    </citation>
    <scope>NUCLEOTIDE SEQUENCE [LARGE SCALE GENOMIC DNA]</scope>
    <source>
        <strain evidence="11 12">PL171</strain>
    </source>
</reference>
<feature type="region of interest" description="Disordered" evidence="8">
    <location>
        <begin position="27"/>
        <end position="76"/>
    </location>
</feature>
<dbReference type="SUPFAM" id="SSF47661">
    <property type="entry name" value="t-snare proteins"/>
    <property type="match status" value="1"/>
</dbReference>
<gene>
    <name evidence="11" type="ORF">BCR44DRAFT_72951</name>
</gene>
<accession>A0A1Y2HR76</accession>
<dbReference type="Pfam" id="PF05739">
    <property type="entry name" value="SNARE"/>
    <property type="match status" value="1"/>
</dbReference>
<evidence type="ECO:0000256" key="1">
    <source>
        <dbReference type="ARBA" id="ARBA00004211"/>
    </source>
</evidence>
<keyword evidence="12" id="KW-1185">Reference proteome</keyword>
<dbReference type="GO" id="GO:0000149">
    <property type="term" value="F:SNARE binding"/>
    <property type="evidence" value="ECO:0007669"/>
    <property type="project" value="TreeGrafter"/>
</dbReference>
<dbReference type="GO" id="GO:0006888">
    <property type="term" value="P:endoplasmic reticulum to Golgi vesicle-mediated transport"/>
    <property type="evidence" value="ECO:0007669"/>
    <property type="project" value="TreeGrafter"/>
</dbReference>
<feature type="compositionally biased region" description="Low complexity" evidence="8">
    <location>
        <begin position="49"/>
        <end position="66"/>
    </location>
</feature>
<dbReference type="GO" id="GO:0006906">
    <property type="term" value="P:vesicle fusion"/>
    <property type="evidence" value="ECO:0007669"/>
    <property type="project" value="TreeGrafter"/>
</dbReference>
<organism evidence="11 12">
    <name type="scientific">Catenaria anguillulae PL171</name>
    <dbReference type="NCBI Taxonomy" id="765915"/>
    <lineage>
        <taxon>Eukaryota</taxon>
        <taxon>Fungi</taxon>
        <taxon>Fungi incertae sedis</taxon>
        <taxon>Blastocladiomycota</taxon>
        <taxon>Blastocladiomycetes</taxon>
        <taxon>Blastocladiales</taxon>
        <taxon>Catenariaceae</taxon>
        <taxon>Catenaria</taxon>
    </lineage>
</organism>